<evidence type="ECO:0000259" key="2">
    <source>
        <dbReference type="Pfam" id="PF05347"/>
    </source>
</evidence>
<accession>A0A3B4UVV0</accession>
<dbReference type="GO" id="GO:0005739">
    <property type="term" value="C:mitochondrion"/>
    <property type="evidence" value="ECO:0007669"/>
    <property type="project" value="TreeGrafter"/>
</dbReference>
<dbReference type="CDD" id="cd20264">
    <property type="entry name" value="Complex1_LYR_LYRM4"/>
    <property type="match status" value="1"/>
</dbReference>
<proteinExistence type="inferred from homology"/>
<dbReference type="InterPro" id="IPR045297">
    <property type="entry name" value="Complex1_LYR_LYRM4"/>
</dbReference>
<keyword evidence="4" id="KW-1185">Reference proteome</keyword>
<dbReference type="InterPro" id="IPR008011">
    <property type="entry name" value="Complex1_LYR_dom"/>
</dbReference>
<dbReference type="AlphaFoldDB" id="A0A3B4UVV0"/>
<name>A0A3B4UVV0_SERDU</name>
<reference evidence="3" key="2">
    <citation type="submission" date="2025-09" db="UniProtKB">
        <authorList>
            <consortium name="Ensembl"/>
        </authorList>
    </citation>
    <scope>IDENTIFICATION</scope>
</reference>
<dbReference type="Ensembl" id="ENSSDUT00000022916.1">
    <property type="protein sequence ID" value="ENSSDUP00000022504.1"/>
    <property type="gene ID" value="ENSSDUG00000016386.1"/>
</dbReference>
<organism evidence="3 4">
    <name type="scientific">Seriola dumerili</name>
    <name type="common">Greater amberjack</name>
    <name type="synonym">Caranx dumerili</name>
    <dbReference type="NCBI Taxonomy" id="41447"/>
    <lineage>
        <taxon>Eukaryota</taxon>
        <taxon>Metazoa</taxon>
        <taxon>Chordata</taxon>
        <taxon>Craniata</taxon>
        <taxon>Vertebrata</taxon>
        <taxon>Euteleostomi</taxon>
        <taxon>Actinopterygii</taxon>
        <taxon>Neopterygii</taxon>
        <taxon>Teleostei</taxon>
        <taxon>Neoteleostei</taxon>
        <taxon>Acanthomorphata</taxon>
        <taxon>Carangaria</taxon>
        <taxon>Carangiformes</taxon>
        <taxon>Carangidae</taxon>
        <taxon>Seriola</taxon>
    </lineage>
</organism>
<comment type="similarity">
    <text evidence="1">Belongs to the complex I LYR family.</text>
</comment>
<reference evidence="3" key="1">
    <citation type="submission" date="2025-08" db="UniProtKB">
        <authorList>
            <consortium name="Ensembl"/>
        </authorList>
    </citation>
    <scope>IDENTIFICATION</scope>
</reference>
<protein>
    <submittedName>
        <fullName evidence="3">LYR motif containing 4</fullName>
    </submittedName>
</protein>
<dbReference type="GO" id="GO:0016226">
    <property type="term" value="P:iron-sulfur cluster assembly"/>
    <property type="evidence" value="ECO:0007669"/>
    <property type="project" value="InterPro"/>
</dbReference>
<dbReference type="InterPro" id="IPR051522">
    <property type="entry name" value="ISC_assembly_LYR"/>
</dbReference>
<dbReference type="PANTHER" id="PTHR13166">
    <property type="entry name" value="PROTEIN C6ORF149"/>
    <property type="match status" value="1"/>
</dbReference>
<dbReference type="STRING" id="41447.ENSSDUP00000022504"/>
<dbReference type="PANTHER" id="PTHR13166:SF7">
    <property type="entry name" value="LYR MOTIF-CONTAINING PROTEIN 4"/>
    <property type="match status" value="1"/>
</dbReference>
<sequence length="111" mass="12592">MSTGALWTHVIRGPEIKRSRNSGVRSIMAASTRAQVISLYKTMLRESSKFPSYNYRTYALRRVRDAFRANQKVEDPKTVAILMEEGQQAVALIQRQVSIGKMYGAQKIVVE</sequence>
<dbReference type="Pfam" id="PF05347">
    <property type="entry name" value="Complex1_LYR"/>
    <property type="match status" value="1"/>
</dbReference>
<dbReference type="GeneTree" id="ENSGT00940000157289"/>
<dbReference type="OMA" id="YTTDKLV"/>
<evidence type="ECO:0000256" key="1">
    <source>
        <dbReference type="ARBA" id="ARBA00009508"/>
    </source>
</evidence>
<evidence type="ECO:0000313" key="4">
    <source>
        <dbReference type="Proteomes" id="UP000261420"/>
    </source>
</evidence>
<feature type="domain" description="Complex 1 LYR protein" evidence="2">
    <location>
        <begin position="34"/>
        <end position="89"/>
    </location>
</feature>
<evidence type="ECO:0000313" key="3">
    <source>
        <dbReference type="Ensembl" id="ENSSDUP00000022504.1"/>
    </source>
</evidence>
<dbReference type="Proteomes" id="UP000261420">
    <property type="component" value="Unplaced"/>
</dbReference>
<dbReference type="GO" id="GO:1990221">
    <property type="term" value="C:L-cysteine desulfurase complex"/>
    <property type="evidence" value="ECO:0007669"/>
    <property type="project" value="TreeGrafter"/>
</dbReference>